<sequence>MAHDVRLRTAHAATDYVVNHHGGYIMTLVSHLSLYITPDPDAMARQAAELIIERCAAAVAAHDAFTIALSGGSTPVPLFRLLAGQEYADRIPWNKVSVYWVDERCVHPDHEQSNYRVARDELLHKVDATKFYRMKGEAQPEIAAQAYEELLRRQFGLSAGELPRFDCVLLGTGADGHTASLFPHSTGLEEREKLVIDQYVPSLHSTRLTLTLPVINNARDVIVMASGHAKHPVLAKALNLLEPRLLPIQHIAPAAGRLSWVIDQAAAQPAA</sequence>
<evidence type="ECO:0000256" key="6">
    <source>
        <dbReference type="ARBA" id="ARBA00020337"/>
    </source>
</evidence>
<dbReference type="PANTHER" id="PTHR11054:SF0">
    <property type="entry name" value="6-PHOSPHOGLUCONOLACTONASE"/>
    <property type="match status" value="1"/>
</dbReference>
<dbReference type="AlphaFoldDB" id="Q312M1"/>
<proteinExistence type="inferred from homology"/>
<dbReference type="STRING" id="207559.Dde_1324"/>
<dbReference type="Pfam" id="PF01182">
    <property type="entry name" value="Glucosamine_iso"/>
    <property type="match status" value="1"/>
</dbReference>
<accession>Q312M1</accession>
<dbReference type="KEGG" id="dde:Dde_1324"/>
<evidence type="ECO:0000256" key="4">
    <source>
        <dbReference type="ARBA" id="ARBA00010662"/>
    </source>
</evidence>
<protein>
    <recommendedName>
        <fullName evidence="6 7">6-phosphogluconolactonase</fullName>
        <shortName evidence="7">6PGL</shortName>
        <ecNumber evidence="5 7">3.1.1.31</ecNumber>
    </recommendedName>
</protein>
<comment type="catalytic activity">
    <reaction evidence="1 7">
        <text>6-phospho-D-glucono-1,5-lactone + H2O = 6-phospho-D-gluconate + H(+)</text>
        <dbReference type="Rhea" id="RHEA:12556"/>
        <dbReference type="ChEBI" id="CHEBI:15377"/>
        <dbReference type="ChEBI" id="CHEBI:15378"/>
        <dbReference type="ChEBI" id="CHEBI:57955"/>
        <dbReference type="ChEBI" id="CHEBI:58759"/>
        <dbReference type="EC" id="3.1.1.31"/>
    </reaction>
</comment>
<dbReference type="HOGENOM" id="CLU_053947_2_0_7"/>
<evidence type="ECO:0000256" key="1">
    <source>
        <dbReference type="ARBA" id="ARBA00000832"/>
    </source>
</evidence>
<comment type="pathway">
    <text evidence="3 7">Carbohydrate degradation; pentose phosphate pathway; D-ribulose 5-phosphate from D-glucose 6-phosphate (oxidative stage): step 2/3.</text>
</comment>
<dbReference type="InterPro" id="IPR006148">
    <property type="entry name" value="Glc/Gal-6P_isomerase"/>
</dbReference>
<dbReference type="UniPathway" id="UPA00115">
    <property type="reaction ID" value="UER00409"/>
</dbReference>
<keyword evidence="10" id="KW-1185">Reference proteome</keyword>
<dbReference type="NCBIfam" id="TIGR01198">
    <property type="entry name" value="pgl"/>
    <property type="match status" value="1"/>
</dbReference>
<dbReference type="GO" id="GO:0006098">
    <property type="term" value="P:pentose-phosphate shunt"/>
    <property type="evidence" value="ECO:0007669"/>
    <property type="project" value="UniProtKB-UniPathway"/>
</dbReference>
<dbReference type="GO" id="GO:0017057">
    <property type="term" value="F:6-phosphogluconolactonase activity"/>
    <property type="evidence" value="ECO:0007669"/>
    <property type="project" value="UniProtKB-UniRule"/>
</dbReference>
<evidence type="ECO:0000259" key="8">
    <source>
        <dbReference type="Pfam" id="PF01182"/>
    </source>
</evidence>
<organism evidence="9 10">
    <name type="scientific">Oleidesulfovibrio alaskensis (strain ATCC BAA-1058 / DSM 17464 / G20)</name>
    <name type="common">Desulfovibrio alaskensis</name>
    <dbReference type="NCBI Taxonomy" id="207559"/>
    <lineage>
        <taxon>Bacteria</taxon>
        <taxon>Pseudomonadati</taxon>
        <taxon>Thermodesulfobacteriota</taxon>
        <taxon>Desulfovibrionia</taxon>
        <taxon>Desulfovibrionales</taxon>
        <taxon>Desulfovibrionaceae</taxon>
        <taxon>Oleidesulfovibrio</taxon>
    </lineage>
</organism>
<keyword evidence="7 9" id="KW-0378">Hydrolase</keyword>
<name>Q312M1_OLEA2</name>
<dbReference type="InterPro" id="IPR037171">
    <property type="entry name" value="NagB/RpiA_transferase-like"/>
</dbReference>
<evidence type="ECO:0000256" key="3">
    <source>
        <dbReference type="ARBA" id="ARBA00004961"/>
    </source>
</evidence>
<gene>
    <name evidence="7" type="primary">pgl</name>
    <name evidence="9" type="ordered locus">Dde_1324</name>
</gene>
<comment type="similarity">
    <text evidence="4 7">Belongs to the glucosamine/galactosamine-6-phosphate isomerase family. 6-phosphogluconolactonase subfamily.</text>
</comment>
<dbReference type="PANTHER" id="PTHR11054">
    <property type="entry name" value="6-PHOSPHOGLUCONOLACTONASE"/>
    <property type="match status" value="1"/>
</dbReference>
<comment type="function">
    <text evidence="2 7">Hydrolysis of 6-phosphogluconolactone to 6-phosphogluconate.</text>
</comment>
<dbReference type="Proteomes" id="UP000002710">
    <property type="component" value="Chromosome"/>
</dbReference>
<dbReference type="CDD" id="cd01400">
    <property type="entry name" value="6PGL"/>
    <property type="match status" value="1"/>
</dbReference>
<dbReference type="eggNOG" id="COG0363">
    <property type="taxonomic scope" value="Bacteria"/>
</dbReference>
<feature type="domain" description="Glucosamine/galactosamine-6-phosphate isomerase" evidence="8">
    <location>
        <begin position="38"/>
        <end position="260"/>
    </location>
</feature>
<dbReference type="SUPFAM" id="SSF100950">
    <property type="entry name" value="NagB/RpiA/CoA transferase-like"/>
    <property type="match status" value="1"/>
</dbReference>
<dbReference type="EMBL" id="CP000112">
    <property type="protein sequence ID" value="ABB38125.1"/>
    <property type="molecule type" value="Genomic_DNA"/>
</dbReference>
<evidence type="ECO:0000313" key="10">
    <source>
        <dbReference type="Proteomes" id="UP000002710"/>
    </source>
</evidence>
<evidence type="ECO:0000256" key="7">
    <source>
        <dbReference type="RuleBase" id="RU365095"/>
    </source>
</evidence>
<evidence type="ECO:0000256" key="5">
    <source>
        <dbReference type="ARBA" id="ARBA00013198"/>
    </source>
</evidence>
<dbReference type="Gene3D" id="3.40.50.1360">
    <property type="match status" value="1"/>
</dbReference>
<dbReference type="EC" id="3.1.1.31" evidence="5 7"/>
<evidence type="ECO:0000256" key="2">
    <source>
        <dbReference type="ARBA" id="ARBA00002681"/>
    </source>
</evidence>
<dbReference type="InterPro" id="IPR005900">
    <property type="entry name" value="6-phosphogluconolactonase_DevB"/>
</dbReference>
<dbReference type="InterPro" id="IPR039104">
    <property type="entry name" value="6PGL"/>
</dbReference>
<dbReference type="GO" id="GO:0005975">
    <property type="term" value="P:carbohydrate metabolic process"/>
    <property type="evidence" value="ECO:0007669"/>
    <property type="project" value="UniProtKB-UniRule"/>
</dbReference>
<evidence type="ECO:0000313" key="9">
    <source>
        <dbReference type="EMBL" id="ABB38125.1"/>
    </source>
</evidence>
<reference evidence="9 10" key="1">
    <citation type="journal article" date="2011" name="J. Bacteriol.">
        <title>Complete genome sequence and updated annotation of Desulfovibrio alaskensis G20.</title>
        <authorList>
            <person name="Hauser L.J."/>
            <person name="Land M.L."/>
            <person name="Brown S.D."/>
            <person name="Larimer F."/>
            <person name="Keller K.L."/>
            <person name="Rapp-Giles B.J."/>
            <person name="Price M.N."/>
            <person name="Lin M."/>
            <person name="Bruce D.C."/>
            <person name="Detter J.C."/>
            <person name="Tapia R."/>
            <person name="Han C.S."/>
            <person name="Goodwin L.A."/>
            <person name="Cheng J.F."/>
            <person name="Pitluck S."/>
            <person name="Copeland A."/>
            <person name="Lucas S."/>
            <person name="Nolan M."/>
            <person name="Lapidus A.L."/>
            <person name="Palumbo A.V."/>
            <person name="Wall J.D."/>
        </authorList>
    </citation>
    <scope>NUCLEOTIDE SEQUENCE [LARGE SCALE GENOMIC DNA]</scope>
    <source>
        <strain evidence="10">ATCC BAA 1058 / DSM 17464 / G20</strain>
    </source>
</reference>